<dbReference type="SUPFAM" id="SSF56672">
    <property type="entry name" value="DNA/RNA polymerases"/>
    <property type="match status" value="1"/>
</dbReference>
<dbReference type="FunFam" id="1.10.340.70:FF:000001">
    <property type="entry name" value="Retrovirus-related Pol polyprotein from transposon gypsy-like Protein"/>
    <property type="match status" value="1"/>
</dbReference>
<accession>A0AAD5Z5B2</accession>
<evidence type="ECO:0000256" key="16">
    <source>
        <dbReference type="SAM" id="MobiDB-lite"/>
    </source>
</evidence>
<evidence type="ECO:0000256" key="13">
    <source>
        <dbReference type="ARBA" id="ARBA00023125"/>
    </source>
</evidence>
<dbReference type="GO" id="GO:0015074">
    <property type="term" value="P:DNA integration"/>
    <property type="evidence" value="ECO:0007669"/>
    <property type="project" value="UniProtKB-KW"/>
</dbReference>
<dbReference type="GO" id="GO:0046872">
    <property type="term" value="F:metal ion binding"/>
    <property type="evidence" value="ECO:0007669"/>
    <property type="project" value="UniProtKB-KW"/>
</dbReference>
<keyword evidence="20" id="KW-1185">Reference proteome</keyword>
<dbReference type="Gene3D" id="2.40.70.10">
    <property type="entry name" value="Acid Proteases"/>
    <property type="match status" value="1"/>
</dbReference>
<keyword evidence="2" id="KW-0808">Transferase</keyword>
<evidence type="ECO:0008006" key="21">
    <source>
        <dbReference type="Google" id="ProtNLM"/>
    </source>
</evidence>
<dbReference type="FunFam" id="3.30.420.10:FF:000032">
    <property type="entry name" value="Retrovirus-related Pol polyprotein from transposon 297-like Protein"/>
    <property type="match status" value="1"/>
</dbReference>
<evidence type="ECO:0000256" key="14">
    <source>
        <dbReference type="ARBA" id="ARBA00023172"/>
    </source>
</evidence>
<dbReference type="InterPro" id="IPR001584">
    <property type="entry name" value="Integrase_cat-core"/>
</dbReference>
<evidence type="ECO:0000313" key="19">
    <source>
        <dbReference type="EMBL" id="KAJ3687163.1"/>
    </source>
</evidence>
<evidence type="ECO:0000256" key="5">
    <source>
        <dbReference type="ARBA" id="ARBA00022723"/>
    </source>
</evidence>
<dbReference type="GO" id="GO:0006508">
    <property type="term" value="P:proteolysis"/>
    <property type="evidence" value="ECO:0007669"/>
    <property type="project" value="UniProtKB-KW"/>
</dbReference>
<evidence type="ECO:0000256" key="8">
    <source>
        <dbReference type="ARBA" id="ARBA00022801"/>
    </source>
</evidence>
<dbReference type="Pfam" id="PF00078">
    <property type="entry name" value="RVT_1"/>
    <property type="match status" value="1"/>
</dbReference>
<keyword evidence="12" id="KW-0239">DNA-directed DNA polymerase</keyword>
<evidence type="ECO:0000256" key="6">
    <source>
        <dbReference type="ARBA" id="ARBA00022750"/>
    </source>
</evidence>
<dbReference type="Pfam" id="PF17921">
    <property type="entry name" value="Integrase_H2C2"/>
    <property type="match status" value="1"/>
</dbReference>
<evidence type="ECO:0000256" key="12">
    <source>
        <dbReference type="ARBA" id="ARBA00022932"/>
    </source>
</evidence>
<dbReference type="CDD" id="cd00303">
    <property type="entry name" value="retropepsin_like"/>
    <property type="match status" value="1"/>
</dbReference>
<keyword evidence="7" id="KW-0255">Endonuclease</keyword>
<dbReference type="Proteomes" id="UP001210211">
    <property type="component" value="Unassembled WGS sequence"/>
</dbReference>
<dbReference type="Pfam" id="PF08284">
    <property type="entry name" value="RVP_2"/>
    <property type="match status" value="1"/>
</dbReference>
<dbReference type="InterPro" id="IPR036397">
    <property type="entry name" value="RNaseH_sf"/>
</dbReference>
<name>A0AAD5Z5B2_9POAL</name>
<keyword evidence="6" id="KW-0064">Aspartyl protease</keyword>
<dbReference type="Gene3D" id="1.10.340.70">
    <property type="match status" value="1"/>
</dbReference>
<dbReference type="FunFam" id="3.10.10.10:FF:000007">
    <property type="entry name" value="Retrovirus-related Pol polyprotein from transposon 17.6-like Protein"/>
    <property type="match status" value="1"/>
</dbReference>
<keyword evidence="15" id="KW-0511">Multifunctional enzyme</keyword>
<reference evidence="19 20" key="1">
    <citation type="journal article" date="2022" name="Cell">
        <title>Repeat-based holocentromeres influence genome architecture and karyotype evolution.</title>
        <authorList>
            <person name="Hofstatter P.G."/>
            <person name="Thangavel G."/>
            <person name="Lux T."/>
            <person name="Neumann P."/>
            <person name="Vondrak T."/>
            <person name="Novak P."/>
            <person name="Zhang M."/>
            <person name="Costa L."/>
            <person name="Castellani M."/>
            <person name="Scott A."/>
            <person name="Toegelov H."/>
            <person name="Fuchs J."/>
            <person name="Mata-Sucre Y."/>
            <person name="Dias Y."/>
            <person name="Vanzela A.L.L."/>
            <person name="Huettel B."/>
            <person name="Almeida C.C.S."/>
            <person name="Simkova H."/>
            <person name="Souza G."/>
            <person name="Pedrosa-Harand A."/>
            <person name="Macas J."/>
            <person name="Mayer K.F.X."/>
            <person name="Houben A."/>
            <person name="Marques A."/>
        </authorList>
    </citation>
    <scope>NUCLEOTIDE SEQUENCE [LARGE SCALE GENOMIC DNA]</scope>
    <source>
        <strain evidence="19">RhyTen1mFocal</strain>
    </source>
</reference>
<dbReference type="InterPro" id="IPR043128">
    <property type="entry name" value="Rev_trsase/Diguanyl_cyclase"/>
</dbReference>
<feature type="compositionally biased region" description="Basic and acidic residues" evidence="16">
    <location>
        <begin position="24"/>
        <end position="42"/>
    </location>
</feature>
<proteinExistence type="predicted"/>
<keyword evidence="1" id="KW-0645">Protease</keyword>
<dbReference type="InterPro" id="IPR016197">
    <property type="entry name" value="Chromo-like_dom_sf"/>
</dbReference>
<keyword evidence="3" id="KW-0548">Nucleotidyltransferase</keyword>
<feature type="region of interest" description="Disordered" evidence="16">
    <location>
        <begin position="24"/>
        <end position="110"/>
    </location>
</feature>
<keyword evidence="4" id="KW-0540">Nuclease</keyword>
<keyword evidence="8" id="KW-0378">Hydrolase</keyword>
<dbReference type="SUPFAM" id="SSF54160">
    <property type="entry name" value="Chromo domain-like"/>
    <property type="match status" value="1"/>
</dbReference>
<dbReference type="PANTHER" id="PTHR37984:SF5">
    <property type="entry name" value="PROTEIN NYNRIN-LIKE"/>
    <property type="match status" value="1"/>
</dbReference>
<dbReference type="GO" id="GO:0003887">
    <property type="term" value="F:DNA-directed DNA polymerase activity"/>
    <property type="evidence" value="ECO:0007669"/>
    <property type="project" value="UniProtKB-KW"/>
</dbReference>
<keyword evidence="11" id="KW-0695">RNA-directed DNA polymerase</keyword>
<evidence type="ECO:0000256" key="4">
    <source>
        <dbReference type="ARBA" id="ARBA00022722"/>
    </source>
</evidence>
<dbReference type="InterPro" id="IPR056924">
    <property type="entry name" value="SH3_Tf2-1"/>
</dbReference>
<comment type="caution">
    <text evidence="19">The sequence shown here is derived from an EMBL/GenBank/DDBJ whole genome shotgun (WGS) entry which is preliminary data.</text>
</comment>
<dbReference type="InterPro" id="IPR041577">
    <property type="entry name" value="RT_RNaseH_2"/>
</dbReference>
<dbReference type="InterPro" id="IPR050951">
    <property type="entry name" value="Retrovirus_Pol_polyprotein"/>
</dbReference>
<protein>
    <recommendedName>
        <fullName evidence="21">Reverse transcriptase</fullName>
    </recommendedName>
</protein>
<keyword evidence="13" id="KW-0238">DNA-binding</keyword>
<evidence type="ECO:0000256" key="2">
    <source>
        <dbReference type="ARBA" id="ARBA00022679"/>
    </source>
</evidence>
<dbReference type="InterPro" id="IPR043502">
    <property type="entry name" value="DNA/RNA_pol_sf"/>
</dbReference>
<keyword evidence="14" id="KW-0233">DNA recombination</keyword>
<keyword evidence="9" id="KW-0460">Magnesium</keyword>
<dbReference type="Gene3D" id="3.30.420.10">
    <property type="entry name" value="Ribonuclease H-like superfamily/Ribonuclease H"/>
    <property type="match status" value="1"/>
</dbReference>
<dbReference type="SUPFAM" id="SSF50630">
    <property type="entry name" value="Acid proteases"/>
    <property type="match status" value="1"/>
</dbReference>
<feature type="compositionally biased region" description="Pro residues" evidence="16">
    <location>
        <begin position="75"/>
        <end position="84"/>
    </location>
</feature>
<sequence length="1559" mass="177287">MPPKPSLSDQLSEELQVAVAKISQEVDSKMEQQKEEHNRQMSELKAMMAQFFKQQPGNGVPVDDHANSGNGRPIGIPPRPPPANPEGFYSDDSRPGGRTGDSKFHLPKTTFPSFDGTNASGWRSKCESYFSIFQIPDHYKTHMATLHFNDEAYEWYDCFKEDYPDLPWPMFVEEVFDRFQPHTTSHPVGDFKRVHQTGKVVDYIRQFERAKSRLIGETKIRNTTLFVQGFIEGLKDEIRYAVEVLDPVTLNQAFNFARKAELNLEGVDRRNRTMYKQSSLQPYRAVKDQEQSFKKEVPQSSLQGGVTTAGKEMTREQMRALKLCYYCKEKYVPGHKCKFKSLHSLHGETKSTGEGEVIDSDDESTPLIEWVVDASVEETLQSEHAVITMCADQGAPNFQTLKFKGALGDVPICILIDTGSTHSFINPSLVNSDKWPTTTTSPLHVTIADGSSMATALKCQDLPFSLQNHDLTGDVRLLNIQGYDLILGMDWLAQHGPMTIDWELGQLQLFKSGKKMVFQVQNETAEVKLCQETICTAKETKKGSLMVLAHIRALEEPQLTDTPVPSQLQSTLTDFDHIFQEPTELPPKRSIDHEIPLKEGSQPVSIRPYRYSYFQREEIEKIIEDLLVHNFIKPSTSPYSSPVLLVKKKDNSWRLCIDYRQLNDTTIKNKYPIPIIDDLLDELKGAAYFSKVDLRSGYHQIRMADCDTFKTAFRTHHGHFEFVVMPFGLTNAPATFQTLMNNLFQPYLRKFVLVFFDDILIYSQTIEDHVIHVSQVLQVLSDNQMFAKRTKCEFGMTQIEYLGHIISAHGVATDHNKVSSMLSWPTPKNVKQLRGFLGLTGYYRKFVKNYGLISKPLTDLTRKNAFAWNSQAQAAFEQLKLAMTSTPVLTLPDYSKPFQVETDASAMGIGAVLMQENRPIAYLSKSLGSKNQGLSTYEKELLALLTAVKKWKHYLMGGPFIIRTDQISLKHLLEQRVNTALQNKGLCTLLGLDYTIEYKKGKENKVADALSRVEGQNWSMCSQEVGLYAVSEIIPQWIIDMLLSYVDDPWIAELKLKLASQSTDHGLTMHNNVLRYKGRICVGSSGNWRTTILQTLHDSSVGGHSGINATYQKVKKLFYWPNLKQAVHDYVESCQNCQINKGEKVLYPGLLQPLPIPEEAWQSVGLDFITGLPLSKGRDVILVVVDRLTKYGHFIPLKHPFTASQVAQVFLDNVYRLHGLPKNLVSDRDPIFTSNFWRELMTKIGIQLNLSTSYHPQSDGQTERLNQCVEQFLRCMIFDQQKQWCRWLPLAEYWYNTTYQQSLATSPFQALYGYQPSLLPLGDVIRSTNVAVNVMLKDRQRAITQIRGNLVRAQNRMKKYADLKRSERHFHIGDWVYLRLQPYKQTSVSGGGNAKFNSKYFGPFEILEKIGTVAYKLNLPPAANIHPVIHVSQLKKHIGRHQTPLPYCPWLGSDGNLRGVPFKVIGRRMIKKGNEPIAQLQIQWVNSSELEATWEDYDLMRQYYPQFILEDEKGLMEGRMSHINGCHVSSVVKQTKTIAADGELTDAEIESTSSLTEKG</sequence>
<dbReference type="Pfam" id="PF17919">
    <property type="entry name" value="RT_RNaseH_2"/>
    <property type="match status" value="1"/>
</dbReference>
<evidence type="ECO:0000256" key="9">
    <source>
        <dbReference type="ARBA" id="ARBA00022842"/>
    </source>
</evidence>
<evidence type="ECO:0000256" key="7">
    <source>
        <dbReference type="ARBA" id="ARBA00022759"/>
    </source>
</evidence>
<evidence type="ECO:0000256" key="10">
    <source>
        <dbReference type="ARBA" id="ARBA00022908"/>
    </source>
</evidence>
<dbReference type="EMBL" id="JAMRDG010000002">
    <property type="protein sequence ID" value="KAJ3687163.1"/>
    <property type="molecule type" value="Genomic_DNA"/>
</dbReference>
<dbReference type="Pfam" id="PF03732">
    <property type="entry name" value="Retrotrans_gag"/>
    <property type="match status" value="1"/>
</dbReference>
<evidence type="ECO:0000259" key="18">
    <source>
        <dbReference type="PROSITE" id="PS50994"/>
    </source>
</evidence>
<dbReference type="InterPro" id="IPR000477">
    <property type="entry name" value="RT_dom"/>
</dbReference>
<dbReference type="InterPro" id="IPR012337">
    <property type="entry name" value="RNaseH-like_sf"/>
</dbReference>
<dbReference type="GO" id="GO:0004519">
    <property type="term" value="F:endonuclease activity"/>
    <property type="evidence" value="ECO:0007669"/>
    <property type="project" value="UniProtKB-KW"/>
</dbReference>
<dbReference type="GO" id="GO:0004190">
    <property type="term" value="F:aspartic-type endopeptidase activity"/>
    <property type="evidence" value="ECO:0007669"/>
    <property type="project" value="UniProtKB-KW"/>
</dbReference>
<dbReference type="PROSITE" id="PS50878">
    <property type="entry name" value="RT_POL"/>
    <property type="match status" value="1"/>
</dbReference>
<dbReference type="InterPro" id="IPR005162">
    <property type="entry name" value="Retrotrans_gag_dom"/>
</dbReference>
<gene>
    <name evidence="19" type="ORF">LUZ61_016327</name>
</gene>
<feature type="domain" description="Integrase catalytic" evidence="18">
    <location>
        <begin position="1151"/>
        <end position="1315"/>
    </location>
</feature>
<dbReference type="GO" id="GO:0006310">
    <property type="term" value="P:DNA recombination"/>
    <property type="evidence" value="ECO:0007669"/>
    <property type="project" value="UniProtKB-KW"/>
</dbReference>
<dbReference type="GO" id="GO:0003964">
    <property type="term" value="F:RNA-directed DNA polymerase activity"/>
    <property type="evidence" value="ECO:0007669"/>
    <property type="project" value="UniProtKB-KW"/>
</dbReference>
<dbReference type="Gene3D" id="3.10.10.10">
    <property type="entry name" value="HIV Type 1 Reverse Transcriptase, subunit A, domain 1"/>
    <property type="match status" value="1"/>
</dbReference>
<dbReference type="InterPro" id="IPR021109">
    <property type="entry name" value="Peptidase_aspartic_dom_sf"/>
</dbReference>
<evidence type="ECO:0000256" key="11">
    <source>
        <dbReference type="ARBA" id="ARBA00022918"/>
    </source>
</evidence>
<dbReference type="SUPFAM" id="SSF53098">
    <property type="entry name" value="Ribonuclease H-like"/>
    <property type="match status" value="1"/>
</dbReference>
<evidence type="ECO:0000256" key="15">
    <source>
        <dbReference type="ARBA" id="ARBA00023268"/>
    </source>
</evidence>
<feature type="domain" description="Reverse transcriptase" evidence="17">
    <location>
        <begin position="627"/>
        <end position="806"/>
    </location>
</feature>
<dbReference type="PROSITE" id="PS50994">
    <property type="entry name" value="INTEGRASE"/>
    <property type="match status" value="1"/>
</dbReference>
<dbReference type="GO" id="GO:0003677">
    <property type="term" value="F:DNA binding"/>
    <property type="evidence" value="ECO:0007669"/>
    <property type="project" value="UniProtKB-KW"/>
</dbReference>
<dbReference type="CDD" id="cd09274">
    <property type="entry name" value="RNase_HI_RT_Ty3"/>
    <property type="match status" value="1"/>
</dbReference>
<dbReference type="Gene3D" id="3.30.70.270">
    <property type="match status" value="2"/>
</dbReference>
<keyword evidence="10" id="KW-0229">DNA integration</keyword>
<dbReference type="PANTHER" id="PTHR37984">
    <property type="entry name" value="PROTEIN CBG26694"/>
    <property type="match status" value="1"/>
</dbReference>
<evidence type="ECO:0000256" key="3">
    <source>
        <dbReference type="ARBA" id="ARBA00022695"/>
    </source>
</evidence>
<dbReference type="CDD" id="cd01647">
    <property type="entry name" value="RT_LTR"/>
    <property type="match status" value="1"/>
</dbReference>
<dbReference type="InterPro" id="IPR041588">
    <property type="entry name" value="Integrase_H2C2"/>
</dbReference>
<organism evidence="19 20">
    <name type="scientific">Rhynchospora tenuis</name>
    <dbReference type="NCBI Taxonomy" id="198213"/>
    <lineage>
        <taxon>Eukaryota</taxon>
        <taxon>Viridiplantae</taxon>
        <taxon>Streptophyta</taxon>
        <taxon>Embryophyta</taxon>
        <taxon>Tracheophyta</taxon>
        <taxon>Spermatophyta</taxon>
        <taxon>Magnoliopsida</taxon>
        <taxon>Liliopsida</taxon>
        <taxon>Poales</taxon>
        <taxon>Cyperaceae</taxon>
        <taxon>Cyperoideae</taxon>
        <taxon>Rhynchosporeae</taxon>
        <taxon>Rhynchospora</taxon>
    </lineage>
</organism>
<dbReference type="Pfam" id="PF24626">
    <property type="entry name" value="SH3_Tf2-1"/>
    <property type="match status" value="1"/>
</dbReference>
<dbReference type="FunFam" id="3.30.70.270:FF:000020">
    <property type="entry name" value="Transposon Tf2-6 polyprotein-like Protein"/>
    <property type="match status" value="1"/>
</dbReference>
<evidence type="ECO:0000259" key="17">
    <source>
        <dbReference type="PROSITE" id="PS50878"/>
    </source>
</evidence>
<feature type="compositionally biased region" description="Basic and acidic residues" evidence="16">
    <location>
        <begin position="91"/>
        <end position="104"/>
    </location>
</feature>
<evidence type="ECO:0000256" key="1">
    <source>
        <dbReference type="ARBA" id="ARBA00022670"/>
    </source>
</evidence>
<evidence type="ECO:0000313" key="20">
    <source>
        <dbReference type="Proteomes" id="UP001210211"/>
    </source>
</evidence>
<keyword evidence="5" id="KW-0479">Metal-binding</keyword>